<keyword evidence="9" id="KW-1185">Reference proteome</keyword>
<keyword evidence="4" id="KW-0378">Hydrolase</keyword>
<evidence type="ECO:0000313" key="8">
    <source>
        <dbReference type="EMBL" id="AHG90735.1"/>
    </source>
</evidence>
<dbReference type="GO" id="GO:0008758">
    <property type="term" value="F:UDP-2,3-diacylglucosamine hydrolase activity"/>
    <property type="evidence" value="ECO:0007669"/>
    <property type="project" value="TreeGrafter"/>
</dbReference>
<reference evidence="8 9" key="1">
    <citation type="journal article" date="2014" name="Genome Announc.">
        <title>Genome Sequence and Methylome of Soil Bacterium Gemmatirosa kalamazoonensis KBS708T, a Member of the Rarely Cultivated Gemmatimonadetes Phylum.</title>
        <authorList>
            <person name="Debruyn J.M."/>
            <person name="Radosevich M."/>
            <person name="Wommack K.E."/>
            <person name="Polson S.W."/>
            <person name="Hauser L.J."/>
            <person name="Fawaz M.N."/>
            <person name="Korlach J."/>
            <person name="Tsai Y.C."/>
        </authorList>
    </citation>
    <scope>NUCLEOTIDE SEQUENCE [LARGE SCALE GENOMIC DNA]</scope>
    <source>
        <strain evidence="8 9">KBS708</strain>
    </source>
</reference>
<dbReference type="SUPFAM" id="SSF56300">
    <property type="entry name" value="Metallo-dependent phosphatases"/>
    <property type="match status" value="1"/>
</dbReference>
<evidence type="ECO:0000256" key="1">
    <source>
        <dbReference type="ARBA" id="ARBA00022475"/>
    </source>
</evidence>
<evidence type="ECO:0000256" key="5">
    <source>
        <dbReference type="ARBA" id="ARBA00023136"/>
    </source>
</evidence>
<dbReference type="PANTHER" id="PTHR34990">
    <property type="entry name" value="UDP-2,3-DIACYLGLUCOSAMINE HYDROLASE-RELATED"/>
    <property type="match status" value="1"/>
</dbReference>
<protein>
    <submittedName>
        <fullName evidence="8">Calcineurin-like phosphoesterase superfamily domain protein</fullName>
    </submittedName>
</protein>
<dbReference type="eggNOG" id="COG2908">
    <property type="taxonomic scope" value="Bacteria"/>
</dbReference>
<sequence length="261" mass="29269">MLPSPCYIFSDAHLGVARPERERELLAFLRSLRGAAGSLVVNGDLFDFWFEWRSVMPRRAFRVLAALADLRDDGVPVLWMAGNHDCWGGDILREDVGVEFHVGPWEGTLAGWHTRIEHGDGLRPREDRGYRAIRPVLRHPLSVWAFRLLHPDFASRLAHGSSHGSRALGPGDGGVGLRRIAFDTLARDPSLELVVFGHSHARMLDRAEGGGVYANPGAWLDEPTYLRVDEQEIAVLRWNGSAEGDRLHALDRRAEEALRHR</sequence>
<keyword evidence="5" id="KW-0472">Membrane</keyword>
<dbReference type="InParanoid" id="W0RK97"/>
<dbReference type="RefSeq" id="WP_025412202.1">
    <property type="nucleotide sequence ID" value="NZ_CP007128.1"/>
</dbReference>
<dbReference type="EMBL" id="CP007128">
    <property type="protein sequence ID" value="AHG90735.1"/>
    <property type="molecule type" value="Genomic_DNA"/>
</dbReference>
<evidence type="ECO:0000259" key="7">
    <source>
        <dbReference type="Pfam" id="PF00149"/>
    </source>
</evidence>
<gene>
    <name evidence="8" type="ORF">J421_3198</name>
</gene>
<dbReference type="InterPro" id="IPR043461">
    <property type="entry name" value="LpxH-like"/>
</dbReference>
<keyword evidence="2" id="KW-0997">Cell inner membrane</keyword>
<evidence type="ECO:0000313" key="9">
    <source>
        <dbReference type="Proteomes" id="UP000019151"/>
    </source>
</evidence>
<evidence type="ECO:0000256" key="6">
    <source>
        <dbReference type="ARBA" id="ARBA00023211"/>
    </source>
</evidence>
<feature type="domain" description="Calcineurin-like phosphoesterase" evidence="7">
    <location>
        <begin position="7"/>
        <end position="201"/>
    </location>
</feature>
<keyword evidence="6" id="KW-0464">Manganese</keyword>
<evidence type="ECO:0000256" key="4">
    <source>
        <dbReference type="ARBA" id="ARBA00022801"/>
    </source>
</evidence>
<dbReference type="InterPro" id="IPR004843">
    <property type="entry name" value="Calcineurin-like_PHP"/>
</dbReference>
<evidence type="ECO:0000256" key="3">
    <source>
        <dbReference type="ARBA" id="ARBA00022723"/>
    </source>
</evidence>
<keyword evidence="1" id="KW-1003">Cell membrane</keyword>
<dbReference type="HOGENOM" id="CLU_074586_1_0_0"/>
<dbReference type="PANTHER" id="PTHR34990:SF1">
    <property type="entry name" value="UDP-2,3-DIACYLGLUCOSAMINE HYDROLASE"/>
    <property type="match status" value="1"/>
</dbReference>
<dbReference type="Gene3D" id="3.60.21.10">
    <property type="match status" value="1"/>
</dbReference>
<name>W0RK97_9BACT</name>
<dbReference type="GO" id="GO:0016020">
    <property type="term" value="C:membrane"/>
    <property type="evidence" value="ECO:0007669"/>
    <property type="project" value="GOC"/>
</dbReference>
<keyword evidence="3" id="KW-0479">Metal-binding</keyword>
<organism evidence="8 9">
    <name type="scientific">Gemmatirosa kalamazoonensis</name>
    <dbReference type="NCBI Taxonomy" id="861299"/>
    <lineage>
        <taxon>Bacteria</taxon>
        <taxon>Pseudomonadati</taxon>
        <taxon>Gemmatimonadota</taxon>
        <taxon>Gemmatimonadia</taxon>
        <taxon>Gemmatimonadales</taxon>
        <taxon>Gemmatimonadaceae</taxon>
        <taxon>Gemmatirosa</taxon>
    </lineage>
</organism>
<dbReference type="STRING" id="861299.J421_3198"/>
<dbReference type="GO" id="GO:0009245">
    <property type="term" value="P:lipid A biosynthetic process"/>
    <property type="evidence" value="ECO:0007669"/>
    <property type="project" value="TreeGrafter"/>
</dbReference>
<dbReference type="OrthoDB" id="9802481at2"/>
<dbReference type="Proteomes" id="UP000019151">
    <property type="component" value="Chromosome"/>
</dbReference>
<dbReference type="GO" id="GO:0046872">
    <property type="term" value="F:metal ion binding"/>
    <property type="evidence" value="ECO:0007669"/>
    <property type="project" value="UniProtKB-KW"/>
</dbReference>
<proteinExistence type="predicted"/>
<dbReference type="AlphaFoldDB" id="W0RK97"/>
<dbReference type="InterPro" id="IPR029052">
    <property type="entry name" value="Metallo-depent_PP-like"/>
</dbReference>
<evidence type="ECO:0000256" key="2">
    <source>
        <dbReference type="ARBA" id="ARBA00022519"/>
    </source>
</evidence>
<dbReference type="KEGG" id="gba:J421_3198"/>
<dbReference type="CDD" id="cd07398">
    <property type="entry name" value="MPP_YbbF-LpxH"/>
    <property type="match status" value="1"/>
</dbReference>
<dbReference type="Pfam" id="PF00149">
    <property type="entry name" value="Metallophos"/>
    <property type="match status" value="1"/>
</dbReference>
<accession>W0RK97</accession>